<dbReference type="PANTHER" id="PTHR40279">
    <property type="entry name" value="PQQC-LIKE PROTEIN"/>
    <property type="match status" value="1"/>
</dbReference>
<feature type="domain" description="Thiaminase-2/PQQC" evidence="2">
    <location>
        <begin position="74"/>
        <end position="244"/>
    </location>
</feature>
<dbReference type="SMART" id="SM01236">
    <property type="entry name" value="Haem_oxygenase_2"/>
    <property type="match status" value="1"/>
</dbReference>
<name>K0IMQ6_NITGG</name>
<evidence type="ECO:0000259" key="2">
    <source>
        <dbReference type="Pfam" id="PF03070"/>
    </source>
</evidence>
<dbReference type="SUPFAM" id="SSF48613">
    <property type="entry name" value="Heme oxygenase-like"/>
    <property type="match status" value="1"/>
</dbReference>
<keyword evidence="4" id="KW-1185">Reference proteome</keyword>
<gene>
    <name evidence="3" type="ordered locus">Ngar_c11630</name>
</gene>
<dbReference type="GO" id="GO:0016491">
    <property type="term" value="F:oxidoreductase activity"/>
    <property type="evidence" value="ECO:0007669"/>
    <property type="project" value="UniProtKB-KW"/>
</dbReference>
<dbReference type="AlphaFoldDB" id="K0IMQ6"/>
<organism evidence="3 4">
    <name type="scientific">Nitrososphaera gargensis (strain Ga9.2)</name>
    <dbReference type="NCBI Taxonomy" id="1237085"/>
    <lineage>
        <taxon>Archaea</taxon>
        <taxon>Nitrososphaerota</taxon>
        <taxon>Nitrososphaeria</taxon>
        <taxon>Nitrososphaerales</taxon>
        <taxon>Nitrososphaeraceae</taxon>
        <taxon>Nitrososphaera</taxon>
    </lineage>
</organism>
<protein>
    <submittedName>
        <fullName evidence="3">Putative coenzyme PQQ synthesis protein c</fullName>
    </submittedName>
</protein>
<dbReference type="InParanoid" id="K0IMQ6"/>
<dbReference type="InterPro" id="IPR039068">
    <property type="entry name" value="PqqC-like"/>
</dbReference>
<dbReference type="InterPro" id="IPR004305">
    <property type="entry name" value="Thiaminase-2/PQQC"/>
</dbReference>
<dbReference type="HOGENOM" id="CLU_088144_0_0_2"/>
<proteinExistence type="predicted"/>
<evidence type="ECO:0000313" key="3">
    <source>
        <dbReference type="EMBL" id="AFU58104.1"/>
    </source>
</evidence>
<dbReference type="BioCyc" id="CNIT1237085:G1324-1161-MONOMER"/>
<dbReference type="EMBL" id="CP002408">
    <property type="protein sequence ID" value="AFU58104.1"/>
    <property type="molecule type" value="Genomic_DNA"/>
</dbReference>
<evidence type="ECO:0000256" key="1">
    <source>
        <dbReference type="ARBA" id="ARBA00023002"/>
    </source>
</evidence>
<dbReference type="KEGG" id="nga:Ngar_c11630"/>
<reference evidence="3 4" key="1">
    <citation type="journal article" date="2012" name="Environ. Microbiol.">
        <title>The genome of the ammonia-oxidizing Candidatus Nitrososphaera gargensis: insights into metabolic versatility and environmental adaptations.</title>
        <authorList>
            <person name="Spang A."/>
            <person name="Poehlein A."/>
            <person name="Offre P."/>
            <person name="Zumbragel S."/>
            <person name="Haider S."/>
            <person name="Rychlik N."/>
            <person name="Nowka B."/>
            <person name="Schmeisser C."/>
            <person name="Lebedeva E.V."/>
            <person name="Rattei T."/>
            <person name="Bohm C."/>
            <person name="Schmid M."/>
            <person name="Galushko A."/>
            <person name="Hatzenpichler R."/>
            <person name="Weinmaier T."/>
            <person name="Daniel R."/>
            <person name="Schleper C."/>
            <person name="Spieck E."/>
            <person name="Streit W."/>
            <person name="Wagner M."/>
        </authorList>
    </citation>
    <scope>NUCLEOTIDE SEQUENCE [LARGE SCALE GENOMIC DNA]</scope>
    <source>
        <strain evidence="4">Ga9.2</strain>
    </source>
</reference>
<dbReference type="InterPro" id="IPR016084">
    <property type="entry name" value="Haem_Oase-like_multi-hlx"/>
</dbReference>
<dbReference type="Pfam" id="PF03070">
    <property type="entry name" value="TENA_THI-4"/>
    <property type="match status" value="1"/>
</dbReference>
<dbReference type="Gene3D" id="1.20.910.10">
    <property type="entry name" value="Heme oxygenase-like"/>
    <property type="match status" value="1"/>
</dbReference>
<keyword evidence="1" id="KW-0560">Oxidoreductase</keyword>
<accession>K0IMQ6</accession>
<sequence length="275" mass="31346">MNPGSATRKATMLDRTVQPQKWLLHHRSTRKLCKNLPIKSFLGCFFTRFFYRVELRSPMNIVQKIDSEIERRSLLKHSFYQMWSEGKLTIDHLRGYSLEYFQLVKAVPKFVESIAAKAMDNKDIASNAREEAEHIEPWVRFAGALGVPRSDLVDYAGAAKTDAAVAKMMTLANASFEEAVAAMYAYEMELPKISRSKIDGLKKFYGMSSGDATKYFEIHEEADVRHARVWREILDKIPAEKQEAAFAAAVESLKAQNMLLDSVQERYVGSSRMNC</sequence>
<dbReference type="Proteomes" id="UP000008037">
    <property type="component" value="Chromosome"/>
</dbReference>
<dbReference type="STRING" id="1237085.Ngar_c11630"/>
<dbReference type="PANTHER" id="PTHR40279:SF3">
    <property type="entry name" value="4-AMINOBENZOATE SYNTHASE"/>
    <property type="match status" value="1"/>
</dbReference>
<evidence type="ECO:0000313" key="4">
    <source>
        <dbReference type="Proteomes" id="UP000008037"/>
    </source>
</evidence>